<evidence type="ECO:0000256" key="4">
    <source>
        <dbReference type="ARBA" id="ARBA00023136"/>
    </source>
</evidence>
<feature type="domain" description="Cadherin" evidence="6">
    <location>
        <begin position="44"/>
        <end position="107"/>
    </location>
</feature>
<protein>
    <recommendedName>
        <fullName evidence="6">Cadherin domain-containing protein</fullName>
    </recommendedName>
</protein>
<dbReference type="PROSITE" id="PS50268">
    <property type="entry name" value="CADHERIN_2"/>
    <property type="match status" value="1"/>
</dbReference>
<dbReference type="InterPro" id="IPR015919">
    <property type="entry name" value="Cadherin-like_sf"/>
</dbReference>
<gene>
    <name evidence="7" type="ORF">ANCDUO_18837</name>
</gene>
<evidence type="ECO:0000256" key="2">
    <source>
        <dbReference type="ARBA" id="ARBA00022737"/>
    </source>
</evidence>
<evidence type="ECO:0000313" key="8">
    <source>
        <dbReference type="Proteomes" id="UP000054047"/>
    </source>
</evidence>
<dbReference type="AlphaFoldDB" id="A0A0C2FWR7"/>
<dbReference type="Gene3D" id="2.60.40.60">
    <property type="entry name" value="Cadherins"/>
    <property type="match status" value="1"/>
</dbReference>
<dbReference type="PRINTS" id="PR00205">
    <property type="entry name" value="CADHERIN"/>
</dbReference>
<keyword evidence="4" id="KW-0472">Membrane</keyword>
<accession>A0A0C2FWR7</accession>
<evidence type="ECO:0000256" key="5">
    <source>
        <dbReference type="PROSITE-ProRule" id="PRU00043"/>
    </source>
</evidence>
<reference evidence="7 8" key="1">
    <citation type="submission" date="2013-12" db="EMBL/GenBank/DDBJ databases">
        <title>Draft genome of the parsitic nematode Ancylostoma duodenale.</title>
        <authorList>
            <person name="Mitreva M."/>
        </authorList>
    </citation>
    <scope>NUCLEOTIDE SEQUENCE [LARGE SCALE GENOMIC DNA]</scope>
    <source>
        <strain evidence="7 8">Zhejiang</strain>
    </source>
</reference>
<sequence>MKSAEREFFQPYASRALPKSLYGWVPRNAPIGTRVGRVQLAPGFSYKVSGVNQYFNFDSATGWITVRSTVDRERCNGSVDLLLVATPPSIIHVVVIVLDVNDHAPEFPVPFQD</sequence>
<evidence type="ECO:0000256" key="1">
    <source>
        <dbReference type="ARBA" id="ARBA00004370"/>
    </source>
</evidence>
<dbReference type="GO" id="GO:0005509">
    <property type="term" value="F:calcium ion binding"/>
    <property type="evidence" value="ECO:0007669"/>
    <property type="project" value="UniProtKB-UniRule"/>
</dbReference>
<dbReference type="OrthoDB" id="6252479at2759"/>
<keyword evidence="2" id="KW-0677">Repeat</keyword>
<dbReference type="GO" id="GO:0007156">
    <property type="term" value="P:homophilic cell adhesion via plasma membrane adhesion molecules"/>
    <property type="evidence" value="ECO:0007669"/>
    <property type="project" value="InterPro"/>
</dbReference>
<dbReference type="InterPro" id="IPR020894">
    <property type="entry name" value="Cadherin_CS"/>
</dbReference>
<keyword evidence="8" id="KW-1185">Reference proteome</keyword>
<dbReference type="PROSITE" id="PS00232">
    <property type="entry name" value="CADHERIN_1"/>
    <property type="match status" value="1"/>
</dbReference>
<dbReference type="SUPFAM" id="SSF49313">
    <property type="entry name" value="Cadherin-like"/>
    <property type="match status" value="1"/>
</dbReference>
<dbReference type="GO" id="GO:0005886">
    <property type="term" value="C:plasma membrane"/>
    <property type="evidence" value="ECO:0007669"/>
    <property type="project" value="InterPro"/>
</dbReference>
<evidence type="ECO:0000313" key="7">
    <source>
        <dbReference type="EMBL" id="KIH51079.1"/>
    </source>
</evidence>
<dbReference type="Proteomes" id="UP000054047">
    <property type="component" value="Unassembled WGS sequence"/>
</dbReference>
<dbReference type="Pfam" id="PF25374">
    <property type="entry name" value="Cadherin_FAT4_N"/>
    <property type="match status" value="1"/>
</dbReference>
<name>A0A0C2FWR7_9BILA</name>
<evidence type="ECO:0000256" key="3">
    <source>
        <dbReference type="ARBA" id="ARBA00022837"/>
    </source>
</evidence>
<keyword evidence="3 5" id="KW-0106">Calcium</keyword>
<dbReference type="InterPro" id="IPR002126">
    <property type="entry name" value="Cadherin-like_dom"/>
</dbReference>
<proteinExistence type="predicted"/>
<comment type="subcellular location">
    <subcellularLocation>
        <location evidence="1">Membrane</location>
    </subcellularLocation>
</comment>
<evidence type="ECO:0000259" key="6">
    <source>
        <dbReference type="PROSITE" id="PS50268"/>
    </source>
</evidence>
<dbReference type="CDD" id="cd11304">
    <property type="entry name" value="Cadherin_repeat"/>
    <property type="match status" value="1"/>
</dbReference>
<organism evidence="7 8">
    <name type="scientific">Ancylostoma duodenale</name>
    <dbReference type="NCBI Taxonomy" id="51022"/>
    <lineage>
        <taxon>Eukaryota</taxon>
        <taxon>Metazoa</taxon>
        <taxon>Ecdysozoa</taxon>
        <taxon>Nematoda</taxon>
        <taxon>Chromadorea</taxon>
        <taxon>Rhabditida</taxon>
        <taxon>Rhabditina</taxon>
        <taxon>Rhabditomorpha</taxon>
        <taxon>Strongyloidea</taxon>
        <taxon>Ancylostomatidae</taxon>
        <taxon>Ancylostomatinae</taxon>
        <taxon>Ancylostoma</taxon>
    </lineage>
</organism>
<dbReference type="EMBL" id="KN747715">
    <property type="protein sequence ID" value="KIH51079.1"/>
    <property type="molecule type" value="Genomic_DNA"/>
</dbReference>
<dbReference type="SMART" id="SM00112">
    <property type="entry name" value="CA"/>
    <property type="match status" value="1"/>
</dbReference>